<dbReference type="AlphaFoldDB" id="A0A9X4MZV7"/>
<feature type="transmembrane region" description="Helical" evidence="1">
    <location>
        <begin position="243"/>
        <end position="264"/>
    </location>
</feature>
<dbReference type="InterPro" id="IPR001173">
    <property type="entry name" value="Glyco_trans_2-like"/>
</dbReference>
<keyword evidence="4" id="KW-1185">Reference proteome</keyword>
<dbReference type="InterPro" id="IPR029044">
    <property type="entry name" value="Nucleotide-diphossugar_trans"/>
</dbReference>
<keyword evidence="1" id="KW-0812">Transmembrane</keyword>
<dbReference type="GO" id="GO:0016758">
    <property type="term" value="F:hexosyltransferase activity"/>
    <property type="evidence" value="ECO:0007669"/>
    <property type="project" value="UniProtKB-ARBA"/>
</dbReference>
<comment type="caution">
    <text evidence="3">The sequence shown here is derived from an EMBL/GenBank/DDBJ whole genome shotgun (WGS) entry which is preliminary data.</text>
</comment>
<name>A0A9X4MZV7_9FLAO</name>
<organism evidence="3 4">
    <name type="scientific">Profundicola chukchiensis</name>
    <dbReference type="NCBI Taxonomy" id="2961959"/>
    <lineage>
        <taxon>Bacteria</taxon>
        <taxon>Pseudomonadati</taxon>
        <taxon>Bacteroidota</taxon>
        <taxon>Flavobacteriia</taxon>
        <taxon>Flavobacteriales</taxon>
        <taxon>Weeksellaceae</taxon>
        <taxon>Profundicola</taxon>
    </lineage>
</organism>
<evidence type="ECO:0000256" key="1">
    <source>
        <dbReference type="SAM" id="Phobius"/>
    </source>
</evidence>
<evidence type="ECO:0000313" key="3">
    <source>
        <dbReference type="EMBL" id="MDG4946762.1"/>
    </source>
</evidence>
<dbReference type="Proteomes" id="UP001152599">
    <property type="component" value="Unassembled WGS sequence"/>
</dbReference>
<dbReference type="Pfam" id="PF00535">
    <property type="entry name" value="Glycos_transf_2"/>
    <property type="match status" value="1"/>
</dbReference>
<dbReference type="SUPFAM" id="SSF53448">
    <property type="entry name" value="Nucleotide-diphospho-sugar transferases"/>
    <property type="match status" value="1"/>
</dbReference>
<dbReference type="RefSeq" id="WP_304421088.1">
    <property type="nucleotide sequence ID" value="NZ_JANCMU010000006.1"/>
</dbReference>
<accession>A0A9X4MZV7</accession>
<evidence type="ECO:0000313" key="4">
    <source>
        <dbReference type="Proteomes" id="UP001152599"/>
    </source>
</evidence>
<evidence type="ECO:0000259" key="2">
    <source>
        <dbReference type="Pfam" id="PF00535"/>
    </source>
</evidence>
<dbReference type="PANTHER" id="PTHR22916:SF64">
    <property type="entry name" value="TRANSFERASE, PUTATIVE-RELATED"/>
    <property type="match status" value="1"/>
</dbReference>
<gene>
    <name evidence="3" type="ORF">NMK71_10060</name>
</gene>
<dbReference type="EC" id="2.4.-.-" evidence="3"/>
<reference evidence="3" key="1">
    <citation type="submission" date="2022-07" db="EMBL/GenBank/DDBJ databases">
        <title>Description and genome-wide analysis of Profundicola chukchiensis gen. nov., sp. nov., marine bacteria isolated from bottom sediments of the Chukchi Sea.</title>
        <authorList>
            <person name="Romanenko L."/>
            <person name="Otstavnykh N."/>
            <person name="Kurilenko V."/>
            <person name="Eremeev V."/>
            <person name="Velansky P."/>
            <person name="Mikhailov V."/>
            <person name="Isaeva M."/>
        </authorList>
    </citation>
    <scope>NUCLEOTIDE SEQUENCE</scope>
    <source>
        <strain evidence="3">KMM 9713</strain>
    </source>
</reference>
<protein>
    <submittedName>
        <fullName evidence="3">Glycosyltransferase</fullName>
        <ecNumber evidence="3">2.4.-.-</ecNumber>
    </submittedName>
</protein>
<dbReference type="Gene3D" id="3.90.550.10">
    <property type="entry name" value="Spore Coat Polysaccharide Biosynthesis Protein SpsA, Chain A"/>
    <property type="match status" value="1"/>
</dbReference>
<feature type="transmembrane region" description="Helical" evidence="1">
    <location>
        <begin position="270"/>
        <end position="286"/>
    </location>
</feature>
<dbReference type="PANTHER" id="PTHR22916">
    <property type="entry name" value="GLYCOSYLTRANSFERASE"/>
    <property type="match status" value="1"/>
</dbReference>
<feature type="domain" description="Glycosyltransferase 2-like" evidence="2">
    <location>
        <begin position="10"/>
        <end position="137"/>
    </location>
</feature>
<feature type="transmembrane region" description="Helical" evidence="1">
    <location>
        <begin position="293"/>
        <end position="313"/>
    </location>
</feature>
<proteinExistence type="predicted"/>
<sequence length="337" mass="38685">MKQLEEIQLSIIIAVYQRQDELTDLLNSLVNQSDKDFEVLVIDDGSPEKLESVVDGFKDQSNIKYYYKDNSGPGLTRNYGMSKAEGNYFIFLDSDTIIPEQYIEEVKNELTSEYVDFFGGSDNAHESFDTLQKAINFSMTSFLTTGGIRGGKKAVKNFQPRSFNMGISKKAYQATGGFSEMRVGEDPDLTMTLWEKGFKSRWFPDAYVYHKRRTSLKTFGRQVKSFGIARPILNQRHPKYKSLSFWFPTVFILGLTLAIILSFFGIWQFLALYGIYFAFIFIISSIQNKSLKVGLLSCITTFIQFEMYGFGFLRSQIMINLLGKNPKEAFPTHFYNQ</sequence>
<keyword evidence="1" id="KW-1133">Transmembrane helix</keyword>
<dbReference type="EMBL" id="JANCMU010000006">
    <property type="protein sequence ID" value="MDG4946762.1"/>
    <property type="molecule type" value="Genomic_DNA"/>
</dbReference>
<keyword evidence="3" id="KW-0328">Glycosyltransferase</keyword>
<keyword evidence="1" id="KW-0472">Membrane</keyword>
<keyword evidence="3" id="KW-0808">Transferase</keyword>